<feature type="short sequence motif" description="DGA/G" evidence="4">
    <location>
        <begin position="184"/>
        <end position="186"/>
    </location>
</feature>
<proteinExistence type="predicted"/>
<sequence length="328" mass="37237">MSDNYNISYKTEERTALVLSGGGARGAFQAGVLQVLREQGFTYDVISGISVGSLNGTMMATNQFHRMMKIWEHLTPKQVYRKKTLAGLARRYLQYKIGIGKPPVSQYDNGPLHALMRTHFLGKTTSVPFTFGYVTLETGRYVRATIPGEESRTITEEDIRRILASTAIPAVFNPVPIGDHLCVDGGLRDISPIREVLPYHPHRAIIIPTRPVSDTNHRVESRDIIDIGFRAIHIMLDEIFYEDIARFLTINHLVRQASEEGVELLHRTGRPYQQVHPLIIAPKDPLGDAMDFSNAHIRRMMQTGRDRAREVLSMEPFPKPMVWFRETM</sequence>
<name>A0ABT3PWU4_9BACT</name>
<gene>
    <name evidence="6" type="ORF">LQ318_05365</name>
</gene>
<comment type="caution">
    <text evidence="6">The sequence shown here is derived from an EMBL/GenBank/DDBJ whole genome shotgun (WGS) entry which is preliminary data.</text>
</comment>
<dbReference type="PANTHER" id="PTHR14226">
    <property type="entry name" value="NEUROPATHY TARGET ESTERASE/SWISS CHEESE D.MELANOGASTER"/>
    <property type="match status" value="1"/>
</dbReference>
<keyword evidence="1 4" id="KW-0378">Hydrolase</keyword>
<evidence type="ECO:0000256" key="2">
    <source>
        <dbReference type="ARBA" id="ARBA00022963"/>
    </source>
</evidence>
<dbReference type="PROSITE" id="PS51635">
    <property type="entry name" value="PNPLA"/>
    <property type="match status" value="1"/>
</dbReference>
<dbReference type="InterPro" id="IPR002641">
    <property type="entry name" value="PNPLA_dom"/>
</dbReference>
<dbReference type="RefSeq" id="WP_265788205.1">
    <property type="nucleotide sequence ID" value="NZ_BAABRS010000001.1"/>
</dbReference>
<dbReference type="InterPro" id="IPR016035">
    <property type="entry name" value="Acyl_Trfase/lysoPLipase"/>
</dbReference>
<dbReference type="Pfam" id="PF01734">
    <property type="entry name" value="Patatin"/>
    <property type="match status" value="1"/>
</dbReference>
<dbReference type="InterPro" id="IPR050301">
    <property type="entry name" value="NTE"/>
</dbReference>
<feature type="active site" description="Nucleophile" evidence="4">
    <location>
        <position position="50"/>
    </location>
</feature>
<keyword evidence="7" id="KW-1185">Reference proteome</keyword>
<feature type="active site" description="Proton acceptor" evidence="4">
    <location>
        <position position="184"/>
    </location>
</feature>
<keyword evidence="2 4" id="KW-0442">Lipid degradation</keyword>
<feature type="short sequence motif" description="GXSXG" evidence="4">
    <location>
        <begin position="48"/>
        <end position="52"/>
    </location>
</feature>
<feature type="short sequence motif" description="GXGXXG" evidence="4">
    <location>
        <begin position="21"/>
        <end position="26"/>
    </location>
</feature>
<reference evidence="6 7" key="1">
    <citation type="submission" date="2021-11" db="EMBL/GenBank/DDBJ databases">
        <title>Aliifidinibius sp. nov., a new bacterium isolated from saline soil.</title>
        <authorList>
            <person name="Galisteo C."/>
            <person name="De La Haba R."/>
            <person name="Sanchez-Porro C."/>
            <person name="Ventosa A."/>
        </authorList>
    </citation>
    <scope>NUCLEOTIDE SEQUENCE [LARGE SCALE GENOMIC DNA]</scope>
    <source>
        <strain evidence="6 7">KACC 190600</strain>
    </source>
</reference>
<keyword evidence="3 4" id="KW-0443">Lipid metabolism</keyword>
<feature type="domain" description="PNPLA" evidence="5">
    <location>
        <begin position="17"/>
        <end position="197"/>
    </location>
</feature>
<evidence type="ECO:0000256" key="3">
    <source>
        <dbReference type="ARBA" id="ARBA00023098"/>
    </source>
</evidence>
<evidence type="ECO:0000313" key="6">
    <source>
        <dbReference type="EMBL" id="MCW9712331.1"/>
    </source>
</evidence>
<dbReference type="Proteomes" id="UP001207337">
    <property type="component" value="Unassembled WGS sequence"/>
</dbReference>
<organism evidence="6 7">
    <name type="scientific">Fodinibius salicampi</name>
    <dbReference type="NCBI Taxonomy" id="1920655"/>
    <lineage>
        <taxon>Bacteria</taxon>
        <taxon>Pseudomonadati</taxon>
        <taxon>Balneolota</taxon>
        <taxon>Balneolia</taxon>
        <taxon>Balneolales</taxon>
        <taxon>Balneolaceae</taxon>
        <taxon>Fodinibius</taxon>
    </lineage>
</organism>
<evidence type="ECO:0000256" key="4">
    <source>
        <dbReference type="PROSITE-ProRule" id="PRU01161"/>
    </source>
</evidence>
<evidence type="ECO:0000313" key="7">
    <source>
        <dbReference type="Proteomes" id="UP001207337"/>
    </source>
</evidence>
<evidence type="ECO:0000256" key="1">
    <source>
        <dbReference type="ARBA" id="ARBA00022801"/>
    </source>
</evidence>
<protein>
    <submittedName>
        <fullName evidence="6">Patatin-like phospholipase family protein</fullName>
    </submittedName>
</protein>
<dbReference type="PANTHER" id="PTHR14226:SF57">
    <property type="entry name" value="BLR7027 PROTEIN"/>
    <property type="match status" value="1"/>
</dbReference>
<dbReference type="EMBL" id="JAJNDC010000001">
    <property type="protein sequence ID" value="MCW9712331.1"/>
    <property type="molecule type" value="Genomic_DNA"/>
</dbReference>
<accession>A0ABT3PWU4</accession>
<dbReference type="SUPFAM" id="SSF52151">
    <property type="entry name" value="FabD/lysophospholipase-like"/>
    <property type="match status" value="1"/>
</dbReference>
<dbReference type="Gene3D" id="3.40.1090.10">
    <property type="entry name" value="Cytosolic phospholipase A2 catalytic domain"/>
    <property type="match status" value="2"/>
</dbReference>
<evidence type="ECO:0000259" key="5">
    <source>
        <dbReference type="PROSITE" id="PS51635"/>
    </source>
</evidence>